<keyword evidence="1" id="KW-1133">Transmembrane helix</keyword>
<dbReference type="OrthoDB" id="1957948at2"/>
<dbReference type="AlphaFoldDB" id="A0A6C2CAJ8"/>
<keyword evidence="1" id="KW-0472">Membrane</keyword>
<dbReference type="Pfam" id="PF12696">
    <property type="entry name" value="TraG-D_C"/>
    <property type="match status" value="1"/>
</dbReference>
<protein>
    <recommendedName>
        <fullName evidence="2">TraD/TraG TraM recognition site domain-containing protein</fullName>
    </recommendedName>
</protein>
<sequence>MDKLRSDKFEKESFPIKYLVSGRKIIKKWILSLGGEQYDLEIAFDKLSDIAVRLRQGIIISFWGTFVLGLIGFTFRTAVFLPIIFAVAIIAVCMVYIVDQYLFGFVSYINVSYLNTWFEGNDDDTALEKRKQLKYGLLERMLTTLKWGVALLIELPIVFWLIPILNYMTIHHVSWISQGTVNMLTGWPIFNHLVLMSAAYAIAAQLYARWMGKMIRYDQYQDEMLKEYEFYDEDLQKLYLPKYDKNQGNMILGRSVKTKEEVVVPVHDTKLNKLIEGVVGTGKTSVVFLRDAQQIIQKYIYFIRAYHELKEKNLLISQKGGANYVGGFVSIDPADFAEKAHSMALAMGLPEKVINHIKPYDENTRSLMIMHGPVIKVQGLLLEVLTPEKGGNDFFVQSERDYLRLRVYLQKYVTLLEQAHENKEAKSHNRERKVINPSLEKVFLYVTDPESTFEDLKKYRGELLAGYETLEGKIISEMSALDIDSTDYDYETEMKALETKFREVEMQHNIANGVFKVLASTFFESDKGMLVDTQQQYVKNLYNRFSELHTNPSVYRLLFTENDPINPEDIFKYGGINLYETGAQSQENTTLVSSTIARLEFIIHNNAVLNRSANGEVVIPSIMDEVAGYIYEGFPQVLAEARKYNSPYTMAVQAGSAQLSRQFGAQFYETLISNARTIGVFGGGSIQDAEVMSKIMGTYKHFELGMRNTFKPVESQVMTPEEIKGLEEFTIAYAYMQDNKQKMDVVSNPRPDNELRNIWAEIENLPESEKFDSSEGSNDMKALEEIWNDAANSRIEHEYSKIELELIDVISGLDEDIVADKVAAAATEIENAKPQEANVKMTPEEYKAQYEKDLNAFDINNYEAQLQFGYSRQNNQSDLNGDVVALIKEFETKGEEEYLVTDKTDAKGNAEQVESGII</sequence>
<dbReference type="InterPro" id="IPR032689">
    <property type="entry name" value="TraG-D_C"/>
</dbReference>
<feature type="domain" description="TraD/TraG TraM recognition site" evidence="2">
    <location>
        <begin position="622"/>
        <end position="701"/>
    </location>
</feature>
<evidence type="ECO:0000256" key="1">
    <source>
        <dbReference type="SAM" id="Phobius"/>
    </source>
</evidence>
<dbReference type="InterPro" id="IPR027417">
    <property type="entry name" value="P-loop_NTPase"/>
</dbReference>
<reference evidence="3 4" key="1">
    <citation type="submission" date="2019-01" db="EMBL/GenBank/DDBJ databases">
        <title>Weissella sp. nov., a novel lactic acid bacterium isolated from animal feces.</title>
        <authorList>
            <person name="Wang L.-T."/>
        </authorList>
    </citation>
    <scope>NUCLEOTIDE SEQUENCE [LARGE SCALE GENOMIC DNA]</scope>
    <source>
        <strain evidence="3 4">8H-2</strain>
    </source>
</reference>
<accession>A0A6C2CAJ8</accession>
<evidence type="ECO:0000313" key="4">
    <source>
        <dbReference type="Proteomes" id="UP000371977"/>
    </source>
</evidence>
<evidence type="ECO:0000259" key="2">
    <source>
        <dbReference type="Pfam" id="PF12696"/>
    </source>
</evidence>
<feature type="transmembrane region" description="Helical" evidence="1">
    <location>
        <begin position="147"/>
        <end position="169"/>
    </location>
</feature>
<feature type="transmembrane region" description="Helical" evidence="1">
    <location>
        <begin position="54"/>
        <end position="73"/>
    </location>
</feature>
<dbReference type="CDD" id="cd01127">
    <property type="entry name" value="TrwB_TraG_TraD_VirD4"/>
    <property type="match status" value="1"/>
</dbReference>
<evidence type="ECO:0000313" key="3">
    <source>
        <dbReference type="EMBL" id="TYC50572.1"/>
    </source>
</evidence>
<proteinExistence type="predicted"/>
<feature type="transmembrane region" description="Helical" evidence="1">
    <location>
        <begin position="79"/>
        <end position="98"/>
    </location>
</feature>
<feature type="transmembrane region" description="Helical" evidence="1">
    <location>
        <begin position="189"/>
        <end position="208"/>
    </location>
</feature>
<keyword evidence="1" id="KW-0812">Transmembrane</keyword>
<name>A0A6C2CAJ8_9LACO</name>
<dbReference type="EMBL" id="SDGZ01000008">
    <property type="protein sequence ID" value="TYC50572.1"/>
    <property type="molecule type" value="Genomic_DNA"/>
</dbReference>
<dbReference type="Gene3D" id="3.40.50.300">
    <property type="entry name" value="P-loop containing nucleotide triphosphate hydrolases"/>
    <property type="match status" value="1"/>
</dbReference>
<comment type="caution">
    <text evidence="3">The sequence shown here is derived from an EMBL/GenBank/DDBJ whole genome shotgun (WGS) entry which is preliminary data.</text>
</comment>
<gene>
    <name evidence="3" type="ORF">ESZ50_02565</name>
</gene>
<organism evidence="3 4">
    <name type="scientific">Weissella muntiaci</name>
    <dbReference type="NCBI Taxonomy" id="2508881"/>
    <lineage>
        <taxon>Bacteria</taxon>
        <taxon>Bacillati</taxon>
        <taxon>Bacillota</taxon>
        <taxon>Bacilli</taxon>
        <taxon>Lactobacillales</taxon>
        <taxon>Lactobacillaceae</taxon>
        <taxon>Weissella</taxon>
    </lineage>
</organism>
<dbReference type="SUPFAM" id="SSF52540">
    <property type="entry name" value="P-loop containing nucleoside triphosphate hydrolases"/>
    <property type="match status" value="1"/>
</dbReference>
<dbReference type="RefSeq" id="WP_148622044.1">
    <property type="nucleotide sequence ID" value="NZ_SDGZ01000008.1"/>
</dbReference>
<dbReference type="Proteomes" id="UP000371977">
    <property type="component" value="Unassembled WGS sequence"/>
</dbReference>
<keyword evidence="4" id="KW-1185">Reference proteome</keyword>